<evidence type="ECO:0000256" key="2">
    <source>
        <dbReference type="ARBA" id="ARBA00015915"/>
    </source>
</evidence>
<feature type="region of interest" description="Disordered" evidence="6">
    <location>
        <begin position="115"/>
        <end position="134"/>
    </location>
</feature>
<dbReference type="Pfam" id="PF01297">
    <property type="entry name" value="ZnuA"/>
    <property type="match status" value="1"/>
</dbReference>
<dbReference type="InterPro" id="IPR050492">
    <property type="entry name" value="Bact_metal-bind_prot9"/>
</dbReference>
<evidence type="ECO:0000256" key="4">
    <source>
        <dbReference type="ARBA" id="ARBA00022729"/>
    </source>
</evidence>
<keyword evidence="5" id="KW-0406">Ion transport</keyword>
<accession>A0A6I6E8G8</accession>
<reference evidence="7 8" key="1">
    <citation type="submission" date="2019-12" db="EMBL/GenBank/DDBJ databases">
        <title>The complete genome of the thermophilic, anoxygenic phototrophic gammaproteobacterium Thermochromatium tepidum.</title>
        <authorList>
            <person name="Sattley W.M."/>
            <person name="Swingley W.D."/>
            <person name="Burchell B.M."/>
            <person name="Gurbani S.A."/>
            <person name="Kujawa C.M."/>
            <person name="Nuccio D.A."/>
            <person name="Schladweiler J."/>
            <person name="Shaffer K.N."/>
            <person name="Stokes L.M."/>
            <person name="Touchman J.W."/>
            <person name="Blankenship R.E."/>
            <person name="Madigan M.T."/>
        </authorList>
    </citation>
    <scope>NUCLEOTIDE SEQUENCE [LARGE SCALE GENOMIC DNA]</scope>
    <source>
        <strain evidence="7 8">ATCC 43061</strain>
    </source>
</reference>
<dbReference type="OrthoDB" id="9793396at2"/>
<dbReference type="GO" id="GO:0006829">
    <property type="term" value="P:zinc ion transport"/>
    <property type="evidence" value="ECO:0007669"/>
    <property type="project" value="UniProtKB-KW"/>
</dbReference>
<dbReference type="SUPFAM" id="SSF53807">
    <property type="entry name" value="Helical backbone' metal receptor"/>
    <property type="match status" value="1"/>
</dbReference>
<evidence type="ECO:0000313" key="8">
    <source>
        <dbReference type="Proteomes" id="UP000426424"/>
    </source>
</evidence>
<gene>
    <name evidence="7" type="ORF">E6P07_00565</name>
</gene>
<protein>
    <recommendedName>
        <fullName evidence="2">High-affinity zinc uptake system protein ZnuA</fullName>
    </recommendedName>
</protein>
<keyword evidence="5" id="KW-0862">Zinc</keyword>
<comment type="similarity">
    <text evidence="1">Belongs to the bacterial solute-binding protein 9 family.</text>
</comment>
<proteinExistence type="inferred from homology"/>
<sequence>MRMHLLSFIVLACLPTILLGADRIQVFVTVPPQQTFVEQIGGPQVQVEALVGAGSNPHTYEPSPGQIARLAESEVYFGVGLPMEGAWIKRILAVNPKLRVVDLSEGIARRRLEAHEHDGQGAKPDHHHEADGEQDPHIWTSPLLVIRMAERIAKTLDEIDPDRSTDYESRLADFVAALKDLDAEVRADLGRLKYRRFMVYHPSWGYFADTYGLTQIPIEAEGKEPGPRQLAALIDQARRENIRVILAQPQMSTKSAEQVAREIGGRVEVVDPLSADYIGTIRHLTRVLTSAEE</sequence>
<keyword evidence="4" id="KW-0732">Signal</keyword>
<evidence type="ECO:0000256" key="1">
    <source>
        <dbReference type="ARBA" id="ARBA00011028"/>
    </source>
</evidence>
<evidence type="ECO:0000256" key="6">
    <source>
        <dbReference type="SAM" id="MobiDB-lite"/>
    </source>
</evidence>
<keyword evidence="5" id="KW-0864">Zinc transport</keyword>
<dbReference type="PANTHER" id="PTHR42953">
    <property type="entry name" value="HIGH-AFFINITY ZINC UPTAKE SYSTEM PROTEIN ZNUA-RELATED"/>
    <property type="match status" value="1"/>
</dbReference>
<evidence type="ECO:0000256" key="3">
    <source>
        <dbReference type="ARBA" id="ARBA00022448"/>
    </source>
</evidence>
<dbReference type="GO" id="GO:0046872">
    <property type="term" value="F:metal ion binding"/>
    <property type="evidence" value="ECO:0007669"/>
    <property type="project" value="InterPro"/>
</dbReference>
<name>A0A6I6E8G8_THETI</name>
<keyword evidence="8" id="KW-1185">Reference proteome</keyword>
<evidence type="ECO:0000313" key="7">
    <source>
        <dbReference type="EMBL" id="QGU31616.1"/>
    </source>
</evidence>
<dbReference type="AlphaFoldDB" id="A0A6I6E8G8"/>
<dbReference type="PANTHER" id="PTHR42953:SF3">
    <property type="entry name" value="HIGH-AFFINITY ZINC UPTAKE SYSTEM PROTEIN ZNUA"/>
    <property type="match status" value="1"/>
</dbReference>
<evidence type="ECO:0000256" key="5">
    <source>
        <dbReference type="ARBA" id="ARBA00022906"/>
    </source>
</evidence>
<keyword evidence="3" id="KW-0813">Transport</keyword>
<dbReference type="Gene3D" id="3.40.50.1980">
    <property type="entry name" value="Nitrogenase molybdenum iron protein domain"/>
    <property type="match status" value="2"/>
</dbReference>
<organism evidence="7 8">
    <name type="scientific">Thermochromatium tepidum ATCC 43061</name>
    <dbReference type="NCBI Taxonomy" id="316276"/>
    <lineage>
        <taxon>Bacteria</taxon>
        <taxon>Pseudomonadati</taxon>
        <taxon>Pseudomonadota</taxon>
        <taxon>Gammaproteobacteria</taxon>
        <taxon>Chromatiales</taxon>
        <taxon>Chromatiaceae</taxon>
        <taxon>Thermochromatium</taxon>
    </lineage>
</organism>
<dbReference type="KEGG" id="ttp:E6P07_00565"/>
<dbReference type="InterPro" id="IPR006127">
    <property type="entry name" value="ZnuA-like"/>
</dbReference>
<dbReference type="Proteomes" id="UP000426424">
    <property type="component" value="Chromosome"/>
</dbReference>
<dbReference type="EMBL" id="CP039268">
    <property type="protein sequence ID" value="QGU31616.1"/>
    <property type="molecule type" value="Genomic_DNA"/>
</dbReference>